<name>A0A9P7KDR5_9AGAR</name>
<feature type="transmembrane region" description="Helical" evidence="1">
    <location>
        <begin position="6"/>
        <end position="24"/>
    </location>
</feature>
<dbReference type="EMBL" id="JABCKV010000083">
    <property type="protein sequence ID" value="KAG5644116.1"/>
    <property type="molecule type" value="Genomic_DNA"/>
</dbReference>
<sequence>MKLVSQLFGMVLGALLYFPLLVIYDRFISPRIWKPPKVTLSTTPGCMSIKLGREESVTSKTLKGLLVALAENLIDHAESTLHIRDRVTLDRELGPMFRVEGELDTGDWSAAEGFKMLGQWLGTLSETIPYAHWEDLKLRLPNQPIDCSVLPTVRFAGFEPLPNLENLKTLTWSGHRRQLKDSWMPFTPDLLQSLTILNITCDITIDDCFYLLLHCKKITTFTLQTIVQRKINNADVSGIEPVFGRDLSGAQDQEIELSHLRSLTLASAQDIAPLFRPFKFTSLRAIDFNLSYDGSLKDIKESIPWAELKRVHLGGRVRRTDVTWVKSRCPGAHHTCFCIKRIKY</sequence>
<dbReference type="OrthoDB" id="3043807at2759"/>
<dbReference type="Proteomes" id="UP000775547">
    <property type="component" value="Unassembled WGS sequence"/>
</dbReference>
<evidence type="ECO:0000313" key="2">
    <source>
        <dbReference type="EMBL" id="KAG5644116.1"/>
    </source>
</evidence>
<proteinExistence type="predicted"/>
<gene>
    <name evidence="2" type="ORF">DXG03_009135</name>
</gene>
<protein>
    <submittedName>
        <fullName evidence="2">Uncharacterized protein</fullName>
    </submittedName>
</protein>
<reference evidence="2" key="2">
    <citation type="submission" date="2021-10" db="EMBL/GenBank/DDBJ databases">
        <title>Phylogenomics reveals ancestral predisposition of the termite-cultivated fungus Termitomyces towards a domesticated lifestyle.</title>
        <authorList>
            <person name="Auxier B."/>
            <person name="Grum-Grzhimaylo A."/>
            <person name="Cardenas M.E."/>
            <person name="Lodge J.D."/>
            <person name="Laessoe T."/>
            <person name="Pedersen O."/>
            <person name="Smith M.E."/>
            <person name="Kuyper T.W."/>
            <person name="Franco-Molano E.A."/>
            <person name="Baroni T.J."/>
            <person name="Aanen D.K."/>
        </authorList>
    </citation>
    <scope>NUCLEOTIDE SEQUENCE</scope>
    <source>
        <strain evidence="2">AP01</strain>
        <tissue evidence="2">Mycelium</tissue>
    </source>
</reference>
<evidence type="ECO:0000313" key="3">
    <source>
        <dbReference type="Proteomes" id="UP000775547"/>
    </source>
</evidence>
<organism evidence="2 3">
    <name type="scientific">Asterophora parasitica</name>
    <dbReference type="NCBI Taxonomy" id="117018"/>
    <lineage>
        <taxon>Eukaryota</taxon>
        <taxon>Fungi</taxon>
        <taxon>Dikarya</taxon>
        <taxon>Basidiomycota</taxon>
        <taxon>Agaricomycotina</taxon>
        <taxon>Agaricomycetes</taxon>
        <taxon>Agaricomycetidae</taxon>
        <taxon>Agaricales</taxon>
        <taxon>Tricholomatineae</taxon>
        <taxon>Lyophyllaceae</taxon>
        <taxon>Asterophora</taxon>
    </lineage>
</organism>
<comment type="caution">
    <text evidence="2">The sequence shown here is derived from an EMBL/GenBank/DDBJ whole genome shotgun (WGS) entry which is preliminary data.</text>
</comment>
<keyword evidence="1" id="KW-0472">Membrane</keyword>
<keyword evidence="1" id="KW-0812">Transmembrane</keyword>
<keyword evidence="3" id="KW-1185">Reference proteome</keyword>
<dbReference type="Gene3D" id="3.80.10.10">
    <property type="entry name" value="Ribonuclease Inhibitor"/>
    <property type="match status" value="1"/>
</dbReference>
<dbReference type="AlphaFoldDB" id="A0A9P7KDR5"/>
<reference evidence="2" key="1">
    <citation type="submission" date="2020-07" db="EMBL/GenBank/DDBJ databases">
        <authorList>
            <person name="Nieuwenhuis M."/>
            <person name="Van De Peppel L.J.J."/>
        </authorList>
    </citation>
    <scope>NUCLEOTIDE SEQUENCE</scope>
    <source>
        <strain evidence="2">AP01</strain>
        <tissue evidence="2">Mycelium</tissue>
    </source>
</reference>
<evidence type="ECO:0000256" key="1">
    <source>
        <dbReference type="SAM" id="Phobius"/>
    </source>
</evidence>
<keyword evidence="1" id="KW-1133">Transmembrane helix</keyword>
<accession>A0A9P7KDR5</accession>
<dbReference type="InterPro" id="IPR032675">
    <property type="entry name" value="LRR_dom_sf"/>
</dbReference>